<dbReference type="Pfam" id="PF18939">
    <property type="entry name" value="DUF5686"/>
    <property type="match status" value="1"/>
</dbReference>
<organism evidence="2 3">
    <name type="scientific">Aquimarina hainanensis</name>
    <dbReference type="NCBI Taxonomy" id="1578017"/>
    <lineage>
        <taxon>Bacteria</taxon>
        <taxon>Pseudomonadati</taxon>
        <taxon>Bacteroidota</taxon>
        <taxon>Flavobacteriia</taxon>
        <taxon>Flavobacteriales</taxon>
        <taxon>Flavobacteriaceae</taxon>
        <taxon>Aquimarina</taxon>
    </lineage>
</organism>
<dbReference type="InterPro" id="IPR008969">
    <property type="entry name" value="CarboxyPept-like_regulatory"/>
</dbReference>
<reference evidence="3" key="1">
    <citation type="journal article" date="2019" name="Int. J. Syst. Evol. Microbiol.">
        <title>The Global Catalogue of Microorganisms (GCM) 10K type strain sequencing project: providing services to taxonomists for standard genome sequencing and annotation.</title>
        <authorList>
            <consortium name="The Broad Institute Genomics Platform"/>
            <consortium name="The Broad Institute Genome Sequencing Center for Infectious Disease"/>
            <person name="Wu L."/>
            <person name="Ma J."/>
        </authorList>
    </citation>
    <scope>NUCLEOTIDE SEQUENCE [LARGE SCALE GENOMIC DNA]</scope>
    <source>
        <strain evidence="3">KCTC 42423</strain>
    </source>
</reference>
<feature type="chain" id="PRO_5047384275" evidence="1">
    <location>
        <begin position="19"/>
        <end position="813"/>
    </location>
</feature>
<keyword evidence="3" id="KW-1185">Reference proteome</keyword>
<dbReference type="InterPro" id="IPR043741">
    <property type="entry name" value="DUF5686"/>
</dbReference>
<proteinExistence type="predicted"/>
<dbReference type="RefSeq" id="WP_378257234.1">
    <property type="nucleotide sequence ID" value="NZ_JBHSJV010000001.1"/>
</dbReference>
<protein>
    <submittedName>
        <fullName evidence="2">DUF5686 family protein</fullName>
    </submittedName>
</protein>
<sequence>MRNILLCLSFLTPFLLCSQINISGKIIDQSTNNPLPFATIKTNHSDYALSDSTGEFSIHCQELPLKITVSYIGYITKNLTIASADIDKIEFYLTPKTEKLDPIEIDSDGNIASKIIRKAIRKRPLNNPKSKLNSYSYKTYNKFKITGKNKGKLESKDTADVDIEHIFNETHSFLSEKISEYQYLKNKGEKETILATRMTGFEEPVYNVLGIKIQSNTLYEEDYTILDNKYAGPLSKRAIKNYYFKILDTTKGKRPAYVILFQPRRSKRVASLEGVLYLDMETLAIQKAIAEVRGELNIMATHNYHYYEEQNLWFPSNQEVSIQSGKGRQKVALFGGRISIGRLGNTKKTSKENNGFLISKTDYFDITLNPPIQLSAKRAAIEIHPEASNRPDTYWEQYRTSEITEKDENSFPVIADIVKKQNIEHKIRVIQNFNLGYYPLSIINFDLTYPIKYNNYEGLRLGIGMLSNEKLSKRFRIEGYLTYGFRDNAFKYGVGTGILLNKDARTWLNFNYTDDLSEVGSFLYLTDRRVYSLFEPRLVNIDFYYKHQTWSSSLQYQILPKLLSEAQISLGDIYQTGGYRYVKNNIAHSSYKLAESTIAIRWSPFSEFLKTPDGYREVQEGFPKITAQYTQAYKGVLNSDFQYAKFGIKAEYTINRLNESSTSFLLEGNLASGDVPLTHLYHAYPNAPTKETIMQRFSVAGRSSFETMYFSEFFSNKLASLQIRHTLKPFKITSWLKPELSFINRYAIGDVDNIEDHQGIEFKSLKHGYQESGIEINKLFAGFGLSFSYRYGAYHLPNFGDNIAFKFTFYLKL</sequence>
<name>A0ABW5N6A9_9FLAO</name>
<dbReference type="EMBL" id="JBHULX010000004">
    <property type="protein sequence ID" value="MFD2590711.1"/>
    <property type="molecule type" value="Genomic_DNA"/>
</dbReference>
<evidence type="ECO:0000313" key="2">
    <source>
        <dbReference type="EMBL" id="MFD2590711.1"/>
    </source>
</evidence>
<gene>
    <name evidence="2" type="ORF">ACFSTE_07680</name>
</gene>
<comment type="caution">
    <text evidence="2">The sequence shown here is derived from an EMBL/GenBank/DDBJ whole genome shotgun (WGS) entry which is preliminary data.</text>
</comment>
<accession>A0ABW5N6A9</accession>
<feature type="signal peptide" evidence="1">
    <location>
        <begin position="1"/>
        <end position="18"/>
    </location>
</feature>
<evidence type="ECO:0000313" key="3">
    <source>
        <dbReference type="Proteomes" id="UP001597459"/>
    </source>
</evidence>
<dbReference type="Proteomes" id="UP001597459">
    <property type="component" value="Unassembled WGS sequence"/>
</dbReference>
<dbReference type="Gene3D" id="2.60.40.1120">
    <property type="entry name" value="Carboxypeptidase-like, regulatory domain"/>
    <property type="match status" value="1"/>
</dbReference>
<evidence type="ECO:0000256" key="1">
    <source>
        <dbReference type="SAM" id="SignalP"/>
    </source>
</evidence>
<keyword evidence="1" id="KW-0732">Signal</keyword>
<dbReference type="SUPFAM" id="SSF49464">
    <property type="entry name" value="Carboxypeptidase regulatory domain-like"/>
    <property type="match status" value="1"/>
</dbReference>
<dbReference type="Pfam" id="PF13715">
    <property type="entry name" value="CarbopepD_reg_2"/>
    <property type="match status" value="1"/>
</dbReference>